<evidence type="ECO:0000256" key="2">
    <source>
        <dbReference type="ARBA" id="ARBA00022737"/>
    </source>
</evidence>
<dbReference type="PANTHER" id="PTHR46376">
    <property type="entry name" value="LEUCINE-ZIPPER-LIKE TRANSCRIPTIONAL REGULATOR 1"/>
    <property type="match status" value="1"/>
</dbReference>
<evidence type="ECO:0000256" key="3">
    <source>
        <dbReference type="SAM" id="Phobius"/>
    </source>
</evidence>
<evidence type="ECO:0000313" key="6">
    <source>
        <dbReference type="Proteomes" id="UP001153714"/>
    </source>
</evidence>
<gene>
    <name evidence="5" type="ORF">DIATSA_LOCUS12060</name>
</gene>
<protein>
    <recommendedName>
        <fullName evidence="4">Attractin GBD domain-containing protein</fullName>
    </recommendedName>
</protein>
<dbReference type="OrthoDB" id="9998912at2759"/>
<dbReference type="InterPro" id="IPR051568">
    <property type="entry name" value="LZTR1/Attractin"/>
</dbReference>
<sequence>MNLTVRTRAEPAERTLFSDVNCSNFKYKFAKSEHSFGVEDNITLTTFFVYVYDFRPPLWIQISFSQYPKLNLQQFFITFSSCFLLLLLVAAALWKIKQKYDLYRRRQRLFVEMEQMASRPFSQVCVEFERGWLGGGGGVPAPVALEPCAGGRAAVLSLLVRLPTGGTGRAPPLGGLAVASALVTLGHHQHHPHHPHQGHQAHQAAAKHHHPAVYRYVFNSLLKPTFEI</sequence>
<keyword evidence="3" id="KW-0812">Transmembrane</keyword>
<reference evidence="5" key="2">
    <citation type="submission" date="2022-10" db="EMBL/GenBank/DDBJ databases">
        <authorList>
            <consortium name="ENA_rothamsted_submissions"/>
            <consortium name="culmorum"/>
            <person name="King R."/>
        </authorList>
    </citation>
    <scope>NUCLEOTIDE SEQUENCE</scope>
</reference>
<feature type="transmembrane region" description="Helical" evidence="3">
    <location>
        <begin position="75"/>
        <end position="96"/>
    </location>
</feature>
<keyword evidence="3" id="KW-0472">Membrane</keyword>
<keyword evidence="1" id="KW-0880">Kelch repeat</keyword>
<feature type="domain" description="Attractin GBD" evidence="4">
    <location>
        <begin position="4"/>
        <end position="66"/>
    </location>
</feature>
<dbReference type="InterPro" id="IPR056732">
    <property type="entry name" value="GBD_ATRN"/>
</dbReference>
<dbReference type="Pfam" id="PF24972">
    <property type="entry name" value="GBD_ATRN"/>
    <property type="match status" value="1"/>
</dbReference>
<evidence type="ECO:0000259" key="4">
    <source>
        <dbReference type="Pfam" id="PF24972"/>
    </source>
</evidence>
<evidence type="ECO:0000313" key="5">
    <source>
        <dbReference type="EMBL" id="CAG9794708.1"/>
    </source>
</evidence>
<dbReference type="Proteomes" id="UP001153714">
    <property type="component" value="Chromosome 7"/>
</dbReference>
<keyword evidence="3" id="KW-1133">Transmembrane helix</keyword>
<evidence type="ECO:0000256" key="1">
    <source>
        <dbReference type="ARBA" id="ARBA00022441"/>
    </source>
</evidence>
<dbReference type="GO" id="GO:0005794">
    <property type="term" value="C:Golgi apparatus"/>
    <property type="evidence" value="ECO:0007669"/>
    <property type="project" value="TreeGrafter"/>
</dbReference>
<dbReference type="EMBL" id="OU893338">
    <property type="protein sequence ID" value="CAG9794708.1"/>
    <property type="molecule type" value="Genomic_DNA"/>
</dbReference>
<dbReference type="PANTHER" id="PTHR46376:SF2">
    <property type="entry name" value="DISTRACTED, ISOFORM B"/>
    <property type="match status" value="1"/>
</dbReference>
<proteinExistence type="predicted"/>
<keyword evidence="2" id="KW-0677">Repeat</keyword>
<organism evidence="5 6">
    <name type="scientific">Diatraea saccharalis</name>
    <name type="common">sugarcane borer</name>
    <dbReference type="NCBI Taxonomy" id="40085"/>
    <lineage>
        <taxon>Eukaryota</taxon>
        <taxon>Metazoa</taxon>
        <taxon>Ecdysozoa</taxon>
        <taxon>Arthropoda</taxon>
        <taxon>Hexapoda</taxon>
        <taxon>Insecta</taxon>
        <taxon>Pterygota</taxon>
        <taxon>Neoptera</taxon>
        <taxon>Endopterygota</taxon>
        <taxon>Lepidoptera</taxon>
        <taxon>Glossata</taxon>
        <taxon>Ditrysia</taxon>
        <taxon>Pyraloidea</taxon>
        <taxon>Crambidae</taxon>
        <taxon>Crambinae</taxon>
        <taxon>Diatraea</taxon>
    </lineage>
</organism>
<dbReference type="AlphaFoldDB" id="A0A9N9RDU2"/>
<reference evidence="5" key="1">
    <citation type="submission" date="2021-12" db="EMBL/GenBank/DDBJ databases">
        <authorList>
            <person name="King R."/>
        </authorList>
    </citation>
    <scope>NUCLEOTIDE SEQUENCE</scope>
</reference>
<accession>A0A9N9RDU2</accession>
<name>A0A9N9RDU2_9NEOP</name>
<keyword evidence="6" id="KW-1185">Reference proteome</keyword>